<dbReference type="Proteomes" id="UP001524586">
    <property type="component" value="Unassembled WGS sequence"/>
</dbReference>
<dbReference type="InterPro" id="IPR042099">
    <property type="entry name" value="ANL_N_sf"/>
</dbReference>
<name>A0ABT1TZ44_9GAMM</name>
<reference evidence="1 2" key="1">
    <citation type="submission" date="2022-07" db="EMBL/GenBank/DDBJ databases">
        <title>Methylomonas rivi sp. nov., Methylomonas rosea sp. nov., Methylomonas aureus sp. nov. and Methylomonas subterranea sp. nov., four novel methanotrophs isolated from a freshwater creek and the deep terrestrial subsurface.</title>
        <authorList>
            <person name="Abin C."/>
            <person name="Sankaranarayanan K."/>
            <person name="Garner C."/>
            <person name="Sindelar R."/>
            <person name="Kotary K."/>
            <person name="Garner R."/>
            <person name="Barclay S."/>
            <person name="Lawson P."/>
            <person name="Krumholz L."/>
        </authorList>
    </citation>
    <scope>NUCLEOTIDE SEQUENCE [LARGE SCALE GENOMIC DNA]</scope>
    <source>
        <strain evidence="1 2">WSC-6</strain>
    </source>
</reference>
<evidence type="ECO:0000313" key="2">
    <source>
        <dbReference type="Proteomes" id="UP001524586"/>
    </source>
</evidence>
<evidence type="ECO:0000313" key="1">
    <source>
        <dbReference type="EMBL" id="MCQ8126827.1"/>
    </source>
</evidence>
<accession>A0ABT1TZ44</accession>
<gene>
    <name evidence="1" type="ORF">NP596_00025</name>
</gene>
<dbReference type="RefSeq" id="WP_256613151.1">
    <property type="nucleotide sequence ID" value="NZ_JANIBK010000001.1"/>
</dbReference>
<dbReference type="SUPFAM" id="SSF56801">
    <property type="entry name" value="Acetyl-CoA synthetase-like"/>
    <property type="match status" value="1"/>
</dbReference>
<dbReference type="Gene3D" id="3.40.50.12780">
    <property type="entry name" value="N-terminal domain of ligase-like"/>
    <property type="match status" value="1"/>
</dbReference>
<sequence length="504" mass="56412">MFKQNISNTEAAFQRYLGTPLDQLLEERLSVDPQARVLALFKRCAEQVPAYRDFLETRKIDLAEIADYPAFQTVPLMNKANYMQAYALPRRCFGGSLHGADRVAVSSGSTGQPTFWPRSAAYELDVAVRFEQVFVDSFAADRRSTLAVVCFALGNWVGGLFTTSCCWHLARKGYPLMVATPGNNKAEIFRVVRELAPHFEQTVLLGYPPFVKDVLDAGAAEGMAWAEYRTKLVFAGEVFSEEWRTLLGQRSGSLQPCFDSASLYGTADGGVLGNETPFSVAIRRWLADRPRAARELFGESRLPTLVQYDPCNRFFEVHENTLVVSGENSVPLLRYHIADKGGVLGFDEMWDFLKQHGIQSIADLGLPVDFKPRALPFVFVFGRADFTVSYYGANIYPENISVGLEQADVARWVTGKFVLQVLDTPAGDKALRVAVELQPDVPPDRLLRETIEVAIKQQLLRLNSEFANYTPAERQLPHVTLHGFADPDYFPLGVKHRYTRTSAE</sequence>
<dbReference type="EMBL" id="JANIBK010000001">
    <property type="protein sequence ID" value="MCQ8126827.1"/>
    <property type="molecule type" value="Genomic_DNA"/>
</dbReference>
<proteinExistence type="predicted"/>
<keyword evidence="2" id="KW-1185">Reference proteome</keyword>
<dbReference type="PANTHER" id="PTHR43845:SF1">
    <property type="entry name" value="BLR5969 PROTEIN"/>
    <property type="match status" value="1"/>
</dbReference>
<comment type="caution">
    <text evidence="1">The sequence shown here is derived from an EMBL/GenBank/DDBJ whole genome shotgun (WGS) entry which is preliminary data.</text>
</comment>
<organism evidence="1 2">
    <name type="scientific">Methylomonas rivi</name>
    <dbReference type="NCBI Taxonomy" id="2952226"/>
    <lineage>
        <taxon>Bacteria</taxon>
        <taxon>Pseudomonadati</taxon>
        <taxon>Pseudomonadota</taxon>
        <taxon>Gammaproteobacteria</taxon>
        <taxon>Methylococcales</taxon>
        <taxon>Methylococcaceae</taxon>
        <taxon>Methylomonas</taxon>
    </lineage>
</organism>
<protein>
    <submittedName>
        <fullName evidence="1">Phenylacetate--CoA ligase family protein</fullName>
    </submittedName>
</protein>
<keyword evidence="1" id="KW-0436">Ligase</keyword>
<dbReference type="GO" id="GO:0016874">
    <property type="term" value="F:ligase activity"/>
    <property type="evidence" value="ECO:0007669"/>
    <property type="project" value="UniProtKB-KW"/>
</dbReference>
<dbReference type="PANTHER" id="PTHR43845">
    <property type="entry name" value="BLR5969 PROTEIN"/>
    <property type="match status" value="1"/>
</dbReference>